<keyword evidence="2" id="KW-1185">Reference proteome</keyword>
<accession>A0A8X6VL58</accession>
<dbReference type="Proteomes" id="UP000887159">
    <property type="component" value="Unassembled WGS sequence"/>
</dbReference>
<reference evidence="1" key="1">
    <citation type="submission" date="2020-08" db="EMBL/GenBank/DDBJ databases">
        <title>Multicomponent nature underlies the extraordinary mechanical properties of spider dragline silk.</title>
        <authorList>
            <person name="Kono N."/>
            <person name="Nakamura H."/>
            <person name="Mori M."/>
            <person name="Yoshida Y."/>
            <person name="Ohtoshi R."/>
            <person name="Malay A.D."/>
            <person name="Moran D.A.P."/>
            <person name="Tomita M."/>
            <person name="Numata K."/>
            <person name="Arakawa K."/>
        </authorList>
    </citation>
    <scope>NUCLEOTIDE SEQUENCE</scope>
</reference>
<organism evidence="1 2">
    <name type="scientific">Trichonephila clavipes</name>
    <name type="common">Golden silk orbweaver</name>
    <name type="synonym">Nephila clavipes</name>
    <dbReference type="NCBI Taxonomy" id="2585209"/>
    <lineage>
        <taxon>Eukaryota</taxon>
        <taxon>Metazoa</taxon>
        <taxon>Ecdysozoa</taxon>
        <taxon>Arthropoda</taxon>
        <taxon>Chelicerata</taxon>
        <taxon>Arachnida</taxon>
        <taxon>Araneae</taxon>
        <taxon>Araneomorphae</taxon>
        <taxon>Entelegynae</taxon>
        <taxon>Araneoidea</taxon>
        <taxon>Nephilidae</taxon>
        <taxon>Trichonephila</taxon>
    </lineage>
</organism>
<proteinExistence type="predicted"/>
<evidence type="ECO:0000313" key="2">
    <source>
        <dbReference type="Proteomes" id="UP000887159"/>
    </source>
</evidence>
<comment type="caution">
    <text evidence="1">The sequence shown here is derived from an EMBL/GenBank/DDBJ whole genome shotgun (WGS) entry which is preliminary data.</text>
</comment>
<name>A0A8X6VL58_TRICX</name>
<dbReference type="EMBL" id="BMAU01021343">
    <property type="protein sequence ID" value="GFY17074.1"/>
    <property type="molecule type" value="Genomic_DNA"/>
</dbReference>
<sequence>MDAVHQKKRLSTPALVAPGFEPMRRRARSRVCDQDRSATTATCLWRICSLYTAGLVRHQDANSQHSGHEFVTITVRLLRPPHSVERMMLDTSMEADTL</sequence>
<dbReference type="AlphaFoldDB" id="A0A8X6VL58"/>
<evidence type="ECO:0000313" key="1">
    <source>
        <dbReference type="EMBL" id="GFY17074.1"/>
    </source>
</evidence>
<gene>
    <name evidence="1" type="ORF">TNCV_1088501</name>
</gene>
<protein>
    <submittedName>
        <fullName evidence="1">Uncharacterized protein</fullName>
    </submittedName>
</protein>